<name>A0A8J3FQ54_9ACTN</name>
<dbReference type="AlphaFoldDB" id="A0A8J3FQ54"/>
<dbReference type="Proteomes" id="UP000656042">
    <property type="component" value="Unassembled WGS sequence"/>
</dbReference>
<keyword evidence="2" id="KW-1185">Reference proteome</keyword>
<proteinExistence type="predicted"/>
<evidence type="ECO:0000313" key="1">
    <source>
        <dbReference type="EMBL" id="GGK98131.1"/>
    </source>
</evidence>
<accession>A0A8J3FQ54</accession>
<protein>
    <submittedName>
        <fullName evidence="1">Uncharacterized protein</fullName>
    </submittedName>
</protein>
<dbReference type="RefSeq" id="WP_189080337.1">
    <property type="nucleotide sequence ID" value="NZ_BMMX01000015.1"/>
</dbReference>
<dbReference type="EMBL" id="BMMX01000015">
    <property type="protein sequence ID" value="GGK98131.1"/>
    <property type="molecule type" value="Genomic_DNA"/>
</dbReference>
<sequence length="108" mass="11892">MGEQSQPFAGELFLALASEGRLVIDAARADDAIAGLERTLNELTSRLQLLRMWERTPEPTVDGLPDDIVLDVVDAVFAEQLAPGQLERAVLELPKYIQALHLARRPTS</sequence>
<comment type="caution">
    <text evidence="1">The sequence shown here is derived from an EMBL/GenBank/DDBJ whole genome shotgun (WGS) entry which is preliminary data.</text>
</comment>
<reference evidence="1" key="1">
    <citation type="journal article" date="2014" name="Int. J. Syst. Evol. Microbiol.">
        <title>Complete genome sequence of Corynebacterium casei LMG S-19264T (=DSM 44701T), isolated from a smear-ripened cheese.</title>
        <authorList>
            <consortium name="US DOE Joint Genome Institute (JGI-PGF)"/>
            <person name="Walter F."/>
            <person name="Albersmeier A."/>
            <person name="Kalinowski J."/>
            <person name="Ruckert C."/>
        </authorList>
    </citation>
    <scope>NUCLEOTIDE SEQUENCE</scope>
    <source>
        <strain evidence="1">CGMCC 4.7299</strain>
    </source>
</reference>
<organism evidence="1 2">
    <name type="scientific">Mangrovihabitans endophyticus</name>
    <dbReference type="NCBI Taxonomy" id="1751298"/>
    <lineage>
        <taxon>Bacteria</taxon>
        <taxon>Bacillati</taxon>
        <taxon>Actinomycetota</taxon>
        <taxon>Actinomycetes</taxon>
        <taxon>Micromonosporales</taxon>
        <taxon>Micromonosporaceae</taxon>
        <taxon>Mangrovihabitans</taxon>
    </lineage>
</organism>
<gene>
    <name evidence="1" type="ORF">GCM10012284_35480</name>
</gene>
<reference evidence="1" key="2">
    <citation type="submission" date="2020-09" db="EMBL/GenBank/DDBJ databases">
        <authorList>
            <person name="Sun Q."/>
            <person name="Zhou Y."/>
        </authorList>
    </citation>
    <scope>NUCLEOTIDE SEQUENCE</scope>
    <source>
        <strain evidence="1">CGMCC 4.7299</strain>
    </source>
</reference>
<evidence type="ECO:0000313" key="2">
    <source>
        <dbReference type="Proteomes" id="UP000656042"/>
    </source>
</evidence>